<proteinExistence type="predicted"/>
<evidence type="ECO:0000313" key="3">
    <source>
        <dbReference type="Proteomes" id="UP000185999"/>
    </source>
</evidence>
<dbReference type="EMBL" id="FTOE01000011">
    <property type="protein sequence ID" value="SIT01284.1"/>
    <property type="molecule type" value="Genomic_DNA"/>
</dbReference>
<feature type="compositionally biased region" description="Polar residues" evidence="1">
    <location>
        <begin position="2426"/>
        <end position="2438"/>
    </location>
</feature>
<dbReference type="InterPro" id="IPR025157">
    <property type="entry name" value="Hemagglutinin_rpt"/>
</dbReference>
<dbReference type="InterPro" id="IPR010069">
    <property type="entry name" value="CdiA_FHA1_rpt"/>
</dbReference>
<gene>
    <name evidence="2" type="ORF">SAMN05421760_1111</name>
</gene>
<feature type="compositionally biased region" description="Polar residues" evidence="1">
    <location>
        <begin position="2030"/>
        <end position="2044"/>
    </location>
</feature>
<dbReference type="RefSeq" id="WP_076496102.1">
    <property type="nucleotide sequence ID" value="NZ_FTOE01000011.1"/>
</dbReference>
<protein>
    <submittedName>
        <fullName evidence="2">Adhesin HecA family 20-residue repeat-containing protein</fullName>
    </submittedName>
</protein>
<dbReference type="Pfam" id="PF13332">
    <property type="entry name" value="Fil_haemagg_2"/>
    <property type="match status" value="7"/>
</dbReference>
<organism evidence="2 3">
    <name type="scientific">Neptunomonas antarctica</name>
    <dbReference type="NCBI Taxonomy" id="619304"/>
    <lineage>
        <taxon>Bacteria</taxon>
        <taxon>Pseudomonadati</taxon>
        <taxon>Pseudomonadota</taxon>
        <taxon>Gammaproteobacteria</taxon>
        <taxon>Oceanospirillales</taxon>
        <taxon>Oceanospirillaceae</taxon>
        <taxon>Neptunomonas</taxon>
    </lineage>
</organism>
<feature type="compositionally biased region" description="Low complexity" evidence="1">
    <location>
        <begin position="2252"/>
        <end position="2263"/>
    </location>
</feature>
<feature type="compositionally biased region" description="Low complexity" evidence="1">
    <location>
        <begin position="1340"/>
        <end position="1357"/>
    </location>
</feature>
<keyword evidence="3" id="KW-1185">Reference proteome</keyword>
<feature type="region of interest" description="Disordered" evidence="1">
    <location>
        <begin position="2021"/>
        <end position="2044"/>
    </location>
</feature>
<dbReference type="GO" id="GO:0003824">
    <property type="term" value="F:catalytic activity"/>
    <property type="evidence" value="ECO:0007669"/>
    <property type="project" value="UniProtKB-ARBA"/>
</dbReference>
<reference evidence="3" key="1">
    <citation type="submission" date="2017-01" db="EMBL/GenBank/DDBJ databases">
        <authorList>
            <person name="Varghese N."/>
            <person name="Submissions S."/>
        </authorList>
    </citation>
    <scope>NUCLEOTIDE SEQUENCE [LARGE SCALE GENOMIC DNA]</scope>
    <source>
        <strain evidence="3">DSM 22306</strain>
    </source>
</reference>
<feature type="region of interest" description="Disordered" evidence="1">
    <location>
        <begin position="1265"/>
        <end position="1392"/>
    </location>
</feature>
<dbReference type="STRING" id="619304.SAMN05421760_1111"/>
<feature type="compositionally biased region" description="Low complexity" evidence="1">
    <location>
        <begin position="1311"/>
        <end position="1330"/>
    </location>
</feature>
<feature type="compositionally biased region" description="Low complexity" evidence="1">
    <location>
        <begin position="1854"/>
        <end position="1897"/>
    </location>
</feature>
<sequence>ATFNTQSGTVLGNTTGITVSSLNNSGTLQSNASMNLAIGNGLTNSGTLLAKTSLNSDSASVTNSGTLQANDGSTITATGALSNTGLMMLSDSAAKAGTVNAGTLSNTGAGIIQSAQDLVINVSGDTLTNAKTIIAARDLTLTSTGAGMTLTNQSGGFIQSGTNSGDTLTIGGPAVALNNNAGGTILSDQLAFTLASLTNAGAIQGGTAISTIDVSDALNNAGTLTLATGGTGNSRVTADTLTNTGTLQSGAGLTASIAQLLNNSGTLFASKNLTSNSGSLTNSGTLQTNQDATITTDALTNSGELITSGTGYNGVIDTSTLTNTETGVIQSENDLTLNVTDTLDNAGKLLASHDLLVDAATSALAISNTNPGVIQAGNALTISGANATFNTQSGTVLGNTTGITVTSLNNSGTLQSNAGMTLAIAEGLTNSGTLLAKTSLSSDSASVTNSGTLQANDGSTITATGALSNTGLMMLSDSAAKAGTVNAGTLSNTGAGIIQSAQDLVINVSGDTLTNAKTIIAARDLTLTSTGAGMTLTNQSGGFIQSGTNSGDTLTIGGPAVALNNNAGGTILSDQLAFTLASLTNAGAIQGGTAISTIDVSDALNNAGTLTLATGGTGNSRVTADTLTNTGTLQSGAGLTASIAQLLNNSGTLFASKNLTSNSGSLTNSGTLQTNQDATITTGALANSGKIITSGAGYNGIVNAATLTNMGTGVIQSAQNLNVNISGGTLTNANTIIANNDLTLTGTGSPLTVTNQAGGYLQAGGLSGDTLSINGTNTRFNSNAGSVAFGHQLLLSLSDLTNAGNIQSGAAGSTITANNINNTGTLQSQGSAALNVATSLTNAGQLLTAGSLTLRGTDSYYSINDAGRMESGGLLDVKGSGGGRGVDISIGGSGVMLGNTVDINAGTLTVNNGGVLTSPGGMTVNLNTLTFGGSSSRIVGSTSSGTTDIGLSSGFQNLGAIHSGHILNFNAPWISNSSTGGFSALGTLNVNATAGSFYNYGALYSGGALSAGATSTFTNKASTGTIDAHNMILTASSFVNNHMIRATGDITINSTSGFRNEPVGGLPTISLDWANAEVVSGPTLDHYSEESSCSDCNTIHIYQDTTYVKEKSAALPAIKPQILAGRNMTINYGSGAANNSAAVLSSVGTLSVTGSGSFTNQSFDLQTHQYKRRWGTVMYDCWDCSSKTYQYIYANNDAQFGSNPYYAGTSSNLTWGAGGVWYLGSRDDAYNKDFGVVGTHFTSSAGIFAGNIVFSGGTLKNKGSAHSPTLAARGAESEALNGVAGPTTTSDTDGSELGDSASGTEGGAGVNGTTATRGTGGSALSDSTSGTNGGTGVGGTSAASGTDGSALSGPTSGTSGGTGVGGTNATSGRDGSALSGPTSGTSGGTAVGGTTTATGASAISFGGLVITLPTNPNGYFVISKDPNATYLVEANPLFAVGSNFVGSDYMAERYGYNPDTVIKRLGDSNYEANLIRQQLISQVGNNILNGYSNEADQMKRLMDQAVTEGKQAGFVFGQALTGDQTANLKEDVVWMVETTVAGQKVLAPVVYLSAATRNAIQTGAVIAGGSVTMDVQSISNTGGTVSGTDSLNLKSVEDITNTSGTITGGIVSLISTEGSIKNETLATGQGSENTFVTTIGKQGSITSTGSLSLDAKKDIIVLGAEVKAGGDAALTAGDNVTFDTIVDKTTNSIATTSGNSLVSSSTNTTTSTERNIGSVLQTGENLSITSGADTTIAGSDVSVGGDLAVDAGGDFNVIARQDKVTTKSVKETSGFGVGGGVAGTEKVTTDDFKGTNSGSTLTVGGNATVKADKSMTVQGSDVTIAGDADINAKEGINILDGLDETRTNTVTETTTFLKVGSSGESDSDSASSSDSASGPGRANATASASASAEASGSGDLKLVETTKTSTQAGSNTSVSSNFKVGGNLKAQTEGTFKVQGSNVESGGDMELDAKNVEVLAGRNEEWTNTQTERTSIGIYSEGEAKAEAGADAQAKAGTAGTDASASASASAEASGTVTFGARTENEESTDYSLTNSSSTLKSGGNMSIKAEEAAVFVGAEVESGGDMNIEATDILNMAAQDITLKTSSKETKTAGLYIDAKVSAEASAGADAGKINVGGDPANAEAGGGVSADVSAGIRYKTEEESSTEGSVTNVTSSFKSGGNFTRNAENTIVDQGTQIEAGGDINQSAREIKEIEANDSTFSSKDSSSHDAKIGVGASASAEAGVSKDGADAGAGAGAGLRAKYEGSINSESESSTTAVTTKYKSGGSINSKSEEKTTLIGTQFESGGDINIEAGSLEFKAAKDTTSMSSDANKMDAELKVDLVGKAGGSLEASYGNEGESGSTSTARTGGINAGGNLNIKTTGDASFEGTQIEAGGAADIDAGGSVDFKAARDTAESSKSTIDASVELSTSKGSKGAAASGGYSQEDSVSSTAQAGSIKAGSGGINISAGKDASFEGTKLKSDGDTAVDAGGNVNLKAAKSTSTTTSFGVEASIGAEKGDEGTTKEGSIGGSAAYANKVDSDATSIESGGKVSIKGNNVVNQEANIKAKEGTQIIGNEVKIKAEKSDISVGVEASISGGN</sequence>
<feature type="region of interest" description="Disordered" evidence="1">
    <location>
        <begin position="1854"/>
        <end position="1900"/>
    </location>
</feature>
<name>A0A1N7NSH2_9GAMM</name>
<feature type="region of interest" description="Disordered" evidence="1">
    <location>
        <begin position="2394"/>
        <end position="2448"/>
    </location>
</feature>
<dbReference type="OrthoDB" id="2664633at2"/>
<feature type="compositionally biased region" description="Polar residues" evidence="1">
    <location>
        <begin position="2400"/>
        <end position="2413"/>
    </location>
</feature>
<evidence type="ECO:0000313" key="2">
    <source>
        <dbReference type="EMBL" id="SIT01284.1"/>
    </source>
</evidence>
<feature type="non-terminal residue" evidence="2">
    <location>
        <position position="1"/>
    </location>
</feature>
<evidence type="ECO:0000256" key="1">
    <source>
        <dbReference type="SAM" id="MobiDB-lite"/>
    </source>
</evidence>
<feature type="compositionally biased region" description="Low complexity" evidence="1">
    <location>
        <begin position="2216"/>
        <end position="2228"/>
    </location>
</feature>
<feature type="region of interest" description="Disordered" evidence="1">
    <location>
        <begin position="2198"/>
        <end position="2278"/>
    </location>
</feature>
<dbReference type="NCBIfam" id="TIGR01731">
    <property type="entry name" value="fil_hemag_20aa"/>
    <property type="match status" value="14"/>
</dbReference>
<feature type="compositionally biased region" description="Low complexity" evidence="1">
    <location>
        <begin position="1367"/>
        <end position="1384"/>
    </location>
</feature>
<accession>A0A1N7NSH2</accession>
<feature type="region of interest" description="Disordered" evidence="1">
    <location>
        <begin position="2334"/>
        <end position="2359"/>
    </location>
</feature>
<dbReference type="Proteomes" id="UP000185999">
    <property type="component" value="Unassembled WGS sequence"/>
</dbReference>
<feature type="compositionally biased region" description="Low complexity" evidence="1">
    <location>
        <begin position="2414"/>
        <end position="2425"/>
    </location>
</feature>